<dbReference type="OrthoDB" id="3649348at2759"/>
<dbReference type="Proteomes" id="UP000799441">
    <property type="component" value="Unassembled WGS sequence"/>
</dbReference>
<name>A0A9P4Q3E2_9PEZI</name>
<accession>A0A9P4Q3E2</accession>
<feature type="region of interest" description="Disordered" evidence="1">
    <location>
        <begin position="102"/>
        <end position="121"/>
    </location>
</feature>
<organism evidence="2 3">
    <name type="scientific">Polychaeton citri CBS 116435</name>
    <dbReference type="NCBI Taxonomy" id="1314669"/>
    <lineage>
        <taxon>Eukaryota</taxon>
        <taxon>Fungi</taxon>
        <taxon>Dikarya</taxon>
        <taxon>Ascomycota</taxon>
        <taxon>Pezizomycotina</taxon>
        <taxon>Dothideomycetes</taxon>
        <taxon>Dothideomycetidae</taxon>
        <taxon>Capnodiales</taxon>
        <taxon>Capnodiaceae</taxon>
        <taxon>Polychaeton</taxon>
    </lineage>
</organism>
<gene>
    <name evidence="2" type="ORF">K431DRAFT_273459</name>
</gene>
<sequence>MSSTSTKPIPIVLCGENPLVGKAAAQRMLPEVEVIAFISTVEEAKANISALVAGSPPPSLVDEIVGSKDYSQSPAAVVIGGAFTAETLAEIRQSVQHVKPGVPWLTREPNSEGRFSSPEKEGEKYGRVAAHAVNTAVMKLEGEGMSGKDWLYHCTPMDGITILFARDWYLPIFRCSPNFCQHCIDV</sequence>
<reference evidence="2" key="1">
    <citation type="journal article" date="2020" name="Stud. Mycol.">
        <title>101 Dothideomycetes genomes: a test case for predicting lifestyles and emergence of pathogens.</title>
        <authorList>
            <person name="Haridas S."/>
            <person name="Albert R."/>
            <person name="Binder M."/>
            <person name="Bloem J."/>
            <person name="Labutti K."/>
            <person name="Salamov A."/>
            <person name="Andreopoulos B."/>
            <person name="Baker S."/>
            <person name="Barry K."/>
            <person name="Bills G."/>
            <person name="Bluhm B."/>
            <person name="Cannon C."/>
            <person name="Castanera R."/>
            <person name="Culley D."/>
            <person name="Daum C."/>
            <person name="Ezra D."/>
            <person name="Gonzalez J."/>
            <person name="Henrissat B."/>
            <person name="Kuo A."/>
            <person name="Liang C."/>
            <person name="Lipzen A."/>
            <person name="Lutzoni F."/>
            <person name="Magnuson J."/>
            <person name="Mondo S."/>
            <person name="Nolan M."/>
            <person name="Ohm R."/>
            <person name="Pangilinan J."/>
            <person name="Park H.-J."/>
            <person name="Ramirez L."/>
            <person name="Alfaro M."/>
            <person name="Sun H."/>
            <person name="Tritt A."/>
            <person name="Yoshinaga Y."/>
            <person name="Zwiers L.-H."/>
            <person name="Turgeon B."/>
            <person name="Goodwin S."/>
            <person name="Spatafora J."/>
            <person name="Crous P."/>
            <person name="Grigoriev I."/>
        </authorList>
    </citation>
    <scope>NUCLEOTIDE SEQUENCE</scope>
    <source>
        <strain evidence="2">CBS 116435</strain>
    </source>
</reference>
<evidence type="ECO:0000313" key="3">
    <source>
        <dbReference type="Proteomes" id="UP000799441"/>
    </source>
</evidence>
<evidence type="ECO:0000313" key="2">
    <source>
        <dbReference type="EMBL" id="KAF2719049.1"/>
    </source>
</evidence>
<dbReference type="AlphaFoldDB" id="A0A9P4Q3E2"/>
<keyword evidence="3" id="KW-1185">Reference proteome</keyword>
<dbReference type="EMBL" id="MU003816">
    <property type="protein sequence ID" value="KAF2719049.1"/>
    <property type="molecule type" value="Genomic_DNA"/>
</dbReference>
<protein>
    <submittedName>
        <fullName evidence="2">Uncharacterized protein</fullName>
    </submittedName>
</protein>
<proteinExistence type="predicted"/>
<comment type="caution">
    <text evidence="2">The sequence shown here is derived from an EMBL/GenBank/DDBJ whole genome shotgun (WGS) entry which is preliminary data.</text>
</comment>
<evidence type="ECO:0000256" key="1">
    <source>
        <dbReference type="SAM" id="MobiDB-lite"/>
    </source>
</evidence>